<evidence type="ECO:0000313" key="2">
    <source>
        <dbReference type="Proteomes" id="UP001060085"/>
    </source>
</evidence>
<sequence>MENNMGNSGEGLNKPGIAAAVTGQFSAATVGPFSNQRTLSATKAATSRWANQPSSEDLEKMMKDQVVARHASLVKFLENKPDTAKGKIKGAEKALAKMQEKLKPADLPNDLETLTNEETFLLRKIDPSMKTYLLIGNFPIPSATSFSLF</sequence>
<protein>
    <submittedName>
        <fullName evidence="1">Uncharacterized protein</fullName>
    </submittedName>
</protein>
<keyword evidence="2" id="KW-1185">Reference proteome</keyword>
<proteinExistence type="predicted"/>
<reference evidence="2" key="1">
    <citation type="journal article" date="2023" name="Nat. Plants">
        <title>Single-cell RNA sequencing provides a high-resolution roadmap for understanding the multicellular compartmentation of specialized metabolism.</title>
        <authorList>
            <person name="Sun S."/>
            <person name="Shen X."/>
            <person name="Li Y."/>
            <person name="Li Y."/>
            <person name="Wang S."/>
            <person name="Li R."/>
            <person name="Zhang H."/>
            <person name="Shen G."/>
            <person name="Guo B."/>
            <person name="Wei J."/>
            <person name="Xu J."/>
            <person name="St-Pierre B."/>
            <person name="Chen S."/>
            <person name="Sun C."/>
        </authorList>
    </citation>
    <scope>NUCLEOTIDE SEQUENCE [LARGE SCALE GENOMIC DNA]</scope>
</reference>
<evidence type="ECO:0000313" key="1">
    <source>
        <dbReference type="EMBL" id="KAI5672681.1"/>
    </source>
</evidence>
<organism evidence="1 2">
    <name type="scientific">Catharanthus roseus</name>
    <name type="common">Madagascar periwinkle</name>
    <name type="synonym">Vinca rosea</name>
    <dbReference type="NCBI Taxonomy" id="4058"/>
    <lineage>
        <taxon>Eukaryota</taxon>
        <taxon>Viridiplantae</taxon>
        <taxon>Streptophyta</taxon>
        <taxon>Embryophyta</taxon>
        <taxon>Tracheophyta</taxon>
        <taxon>Spermatophyta</taxon>
        <taxon>Magnoliopsida</taxon>
        <taxon>eudicotyledons</taxon>
        <taxon>Gunneridae</taxon>
        <taxon>Pentapetalae</taxon>
        <taxon>asterids</taxon>
        <taxon>lamiids</taxon>
        <taxon>Gentianales</taxon>
        <taxon>Apocynaceae</taxon>
        <taxon>Rauvolfioideae</taxon>
        <taxon>Vinceae</taxon>
        <taxon>Catharanthinae</taxon>
        <taxon>Catharanthus</taxon>
    </lineage>
</organism>
<name>A0ACC0BJ56_CATRO</name>
<dbReference type="Proteomes" id="UP001060085">
    <property type="component" value="Linkage Group LG03"/>
</dbReference>
<gene>
    <name evidence="1" type="ORF">M9H77_13045</name>
</gene>
<dbReference type="EMBL" id="CM044703">
    <property type="protein sequence ID" value="KAI5672681.1"/>
    <property type="molecule type" value="Genomic_DNA"/>
</dbReference>
<comment type="caution">
    <text evidence="1">The sequence shown here is derived from an EMBL/GenBank/DDBJ whole genome shotgun (WGS) entry which is preliminary data.</text>
</comment>
<accession>A0ACC0BJ56</accession>